<evidence type="ECO:0000259" key="4">
    <source>
        <dbReference type="SMART" id="SM00822"/>
    </source>
</evidence>
<dbReference type="PANTHER" id="PTHR44196:SF1">
    <property type="entry name" value="DEHYDROGENASE_REDUCTASE SDR FAMILY MEMBER 7B"/>
    <property type="match status" value="1"/>
</dbReference>
<dbReference type="GO" id="GO:0016491">
    <property type="term" value="F:oxidoreductase activity"/>
    <property type="evidence" value="ECO:0007669"/>
    <property type="project" value="UniProtKB-KW"/>
</dbReference>
<feature type="domain" description="Ketoreductase" evidence="4">
    <location>
        <begin position="6"/>
        <end position="167"/>
    </location>
</feature>
<dbReference type="EC" id="1.-.-.-" evidence="5"/>
<evidence type="ECO:0000256" key="1">
    <source>
        <dbReference type="ARBA" id="ARBA00006484"/>
    </source>
</evidence>
<accession>A0A136LZY5</accession>
<protein>
    <submittedName>
        <fullName evidence="5">Putative oxidoreductase</fullName>
        <ecNumber evidence="5">1.-.-.-</ecNumber>
    </submittedName>
</protein>
<dbReference type="InterPro" id="IPR020904">
    <property type="entry name" value="Sc_DH/Rdtase_CS"/>
</dbReference>
<evidence type="ECO:0000313" key="5">
    <source>
        <dbReference type="EMBL" id="KXK27219.1"/>
    </source>
</evidence>
<dbReference type="PRINTS" id="PR00081">
    <property type="entry name" value="GDHRDH"/>
</dbReference>
<dbReference type="Proteomes" id="UP000070457">
    <property type="component" value="Unassembled WGS sequence"/>
</dbReference>
<dbReference type="PANTHER" id="PTHR44196">
    <property type="entry name" value="DEHYDROGENASE/REDUCTASE SDR FAMILY MEMBER 7B"/>
    <property type="match status" value="1"/>
</dbReference>
<keyword evidence="2 5" id="KW-0560">Oxidoreductase</keyword>
<dbReference type="STRING" id="1617426.TR69_WS6001000087"/>
<name>A0A136LZY5_9BACT</name>
<dbReference type="InterPro" id="IPR036291">
    <property type="entry name" value="NAD(P)-bd_dom_sf"/>
</dbReference>
<dbReference type="AlphaFoldDB" id="A0A136LZY5"/>
<dbReference type="SUPFAM" id="SSF51735">
    <property type="entry name" value="NAD(P)-binding Rossmann-fold domains"/>
    <property type="match status" value="1"/>
</dbReference>
<sequence>MKLQHKTVLITGASSGIGRDFALRAAPDGAHFILSARSIDRLNNLKSEIESLGSTAEVIACDVTDTEQVRELLLASTADGRKLDLVLNNAGLGHIANIWELTTEEIQEIIDVNISGMIMVAKFAAEVFTRQKSGHLMFTSSLAGLITLPQWSVYVASKWAITGFADCIRAELSDYGVQVTTVHPGAVRTEFFDADKADVDISRLGDAIDVREVSDAIYDAALTDTERVLIPGTTRVFGTLYRYAPGIVKRLIKNMTDKVSYHDVTEEDEPGFDR</sequence>
<dbReference type="PROSITE" id="PS00061">
    <property type="entry name" value="ADH_SHORT"/>
    <property type="match status" value="1"/>
</dbReference>
<dbReference type="GO" id="GO:0016020">
    <property type="term" value="C:membrane"/>
    <property type="evidence" value="ECO:0007669"/>
    <property type="project" value="TreeGrafter"/>
</dbReference>
<evidence type="ECO:0000256" key="3">
    <source>
        <dbReference type="RuleBase" id="RU000363"/>
    </source>
</evidence>
<organism evidence="5 6">
    <name type="scientific">candidate division WS6 bacterium OLB20</name>
    <dbReference type="NCBI Taxonomy" id="1617426"/>
    <lineage>
        <taxon>Bacteria</taxon>
        <taxon>Candidatus Dojkabacteria</taxon>
    </lineage>
</organism>
<dbReference type="EMBL" id="JYNZ01000002">
    <property type="protein sequence ID" value="KXK27219.1"/>
    <property type="molecule type" value="Genomic_DNA"/>
</dbReference>
<evidence type="ECO:0000313" key="6">
    <source>
        <dbReference type="Proteomes" id="UP000070457"/>
    </source>
</evidence>
<dbReference type="InterPro" id="IPR057326">
    <property type="entry name" value="KR_dom"/>
</dbReference>
<gene>
    <name evidence="5" type="ORF">TR69_WS6001000087</name>
</gene>
<dbReference type="PRINTS" id="PR00080">
    <property type="entry name" value="SDRFAMILY"/>
</dbReference>
<dbReference type="Gene3D" id="3.40.50.720">
    <property type="entry name" value="NAD(P)-binding Rossmann-like Domain"/>
    <property type="match status" value="1"/>
</dbReference>
<dbReference type="Pfam" id="PF00106">
    <property type="entry name" value="adh_short"/>
    <property type="match status" value="1"/>
</dbReference>
<proteinExistence type="inferred from homology"/>
<dbReference type="SMART" id="SM00822">
    <property type="entry name" value="PKS_KR"/>
    <property type="match status" value="1"/>
</dbReference>
<dbReference type="InterPro" id="IPR002347">
    <property type="entry name" value="SDR_fam"/>
</dbReference>
<comment type="caution">
    <text evidence="5">The sequence shown here is derived from an EMBL/GenBank/DDBJ whole genome shotgun (WGS) entry which is preliminary data.</text>
</comment>
<reference evidence="5 6" key="1">
    <citation type="submission" date="2015-02" db="EMBL/GenBank/DDBJ databases">
        <title>Improved understanding of the partial-nitritation anammox process through 23 genomes representing the majority of the microbial community.</title>
        <authorList>
            <person name="Speth D.R."/>
            <person name="In T Zandt M."/>
            <person name="Guerrero Cruz S."/>
            <person name="Jetten M.S."/>
            <person name="Dutilh B.E."/>
        </authorList>
    </citation>
    <scope>NUCLEOTIDE SEQUENCE [LARGE SCALE GENOMIC DNA]</scope>
    <source>
        <strain evidence="5">OLB20</strain>
    </source>
</reference>
<evidence type="ECO:0000256" key="2">
    <source>
        <dbReference type="ARBA" id="ARBA00023002"/>
    </source>
</evidence>
<comment type="similarity">
    <text evidence="1 3">Belongs to the short-chain dehydrogenases/reductases (SDR) family.</text>
</comment>